<feature type="region of interest" description="Disordered" evidence="1">
    <location>
        <begin position="224"/>
        <end position="244"/>
    </location>
</feature>
<evidence type="ECO:0000313" key="3">
    <source>
        <dbReference type="EMBL" id="PMR72533.1"/>
    </source>
</evidence>
<feature type="compositionally biased region" description="Basic residues" evidence="1">
    <location>
        <begin position="235"/>
        <end position="244"/>
    </location>
</feature>
<gene>
    <name evidence="3" type="ORF">C1H69_21330</name>
</gene>
<dbReference type="AlphaFoldDB" id="A0A2N7TWG9"/>
<dbReference type="PANTHER" id="PTHR37023">
    <property type="entry name" value="TRANSPOSASE"/>
    <property type="match status" value="1"/>
</dbReference>
<organism evidence="3 4">
    <name type="scientific">Billgrantia endophytica</name>
    <dbReference type="NCBI Taxonomy" id="2033802"/>
    <lineage>
        <taxon>Bacteria</taxon>
        <taxon>Pseudomonadati</taxon>
        <taxon>Pseudomonadota</taxon>
        <taxon>Gammaproteobacteria</taxon>
        <taxon>Oceanospirillales</taxon>
        <taxon>Halomonadaceae</taxon>
        <taxon>Billgrantia</taxon>
    </lineage>
</organism>
<dbReference type="PANTHER" id="PTHR37023:SF1">
    <property type="entry name" value="ISSOD25 TRANSPOSASE TNPA_ISSOD25"/>
    <property type="match status" value="1"/>
</dbReference>
<proteinExistence type="predicted"/>
<keyword evidence="4" id="KW-1185">Reference proteome</keyword>
<dbReference type="Proteomes" id="UP000235803">
    <property type="component" value="Unassembled WGS sequence"/>
</dbReference>
<feature type="domain" description="Transposase IS801/IS1294" evidence="2">
    <location>
        <begin position="1"/>
        <end position="178"/>
    </location>
</feature>
<comment type="caution">
    <text evidence="3">The sequence shown here is derived from an EMBL/GenBank/DDBJ whole genome shotgun (WGS) entry which is preliminary data.</text>
</comment>
<dbReference type="GO" id="GO:0006313">
    <property type="term" value="P:DNA transposition"/>
    <property type="evidence" value="ECO:0007669"/>
    <property type="project" value="InterPro"/>
</dbReference>
<dbReference type="GO" id="GO:0004803">
    <property type="term" value="F:transposase activity"/>
    <property type="evidence" value="ECO:0007669"/>
    <property type="project" value="InterPro"/>
</dbReference>
<name>A0A2N7TWG9_9GAMM</name>
<dbReference type="EMBL" id="PNRF01000044">
    <property type="protein sequence ID" value="PMR72533.1"/>
    <property type="molecule type" value="Genomic_DNA"/>
</dbReference>
<evidence type="ECO:0000256" key="1">
    <source>
        <dbReference type="SAM" id="MobiDB-lite"/>
    </source>
</evidence>
<dbReference type="GO" id="GO:0003677">
    <property type="term" value="F:DNA binding"/>
    <property type="evidence" value="ECO:0007669"/>
    <property type="project" value="InterPro"/>
</dbReference>
<sequence length="244" mass="28075">MLHTWGQNLSQHVQHLHCLVPGGALGDDGGWRGARSHYLFPVRALSRHFRGHLVSALRRAANAGELHRVTRPGDVDDQLNTLMATEWVVYSKDCLEHTQAVVRYLARYTRQIIISNARILAVDDHQVTLRYKDYRDRDRHKRLVLDGGEFVRRFLLHVLPKGLMRVRHYGFLANRCRRRRLAQIRQALAVIESPPSTDSAASDPAPTYPCPHCRRATLRVIGTLTPQRPTLGRPSNHRRQRYRA</sequence>
<reference evidence="3 4" key="1">
    <citation type="submission" date="2018-01" db="EMBL/GenBank/DDBJ databases">
        <title>Halomonas endophytica sp. nov., isolated from storage liquid in the stems of Populus euphratica.</title>
        <authorList>
            <person name="Chen C."/>
        </authorList>
    </citation>
    <scope>NUCLEOTIDE SEQUENCE [LARGE SCALE GENOMIC DNA]</scope>
    <source>
        <strain evidence="3 4">MC28</strain>
    </source>
</reference>
<evidence type="ECO:0000259" key="2">
    <source>
        <dbReference type="Pfam" id="PF04986"/>
    </source>
</evidence>
<evidence type="ECO:0000313" key="4">
    <source>
        <dbReference type="Proteomes" id="UP000235803"/>
    </source>
</evidence>
<protein>
    <recommendedName>
        <fullName evidence="2">Transposase IS801/IS1294 domain-containing protein</fullName>
    </recommendedName>
</protein>
<accession>A0A2N7TWG9</accession>
<dbReference type="Pfam" id="PF04986">
    <property type="entry name" value="Y2_Tnp"/>
    <property type="match status" value="1"/>
</dbReference>
<dbReference type="InterPro" id="IPR007069">
    <property type="entry name" value="Transposase_32"/>
</dbReference>